<dbReference type="PANTHER" id="PTHR32329:SF2">
    <property type="entry name" value="BIFUNCTIONAL PROTEIN [INCLUDES 2-HYDROXYACYL-COA DEHYDRATASE (N-TER) AND ITS ACTIVATOR DOMAIN (C_TERM)"/>
    <property type="match status" value="1"/>
</dbReference>
<sequence length="308" mass="35092">MIIGIPRGFLYYKHETLWKGFFDALGIKYIVSPKTNQEILDRGNEFAIDEACLSSKVYLGHVHWLIDKCDKIFVPRISSYGMDGELCTKFPALFDLVRNTFGDQEIELVHYNVDFRNADAETPGFVKLGKQLGKSRTKSLRAYLIAKQGEKTQQILEGNKVREAMERDGLKILVAGHAYNLHDPHLGTPVFEMLKKLDTIPISAARVHDKEIHRTSHQISQNIPWVFNRELVGTIAHYQHKVDGIVLITAFPCGPDSLINELVLRRINNPPVLQLILDGQEGTAGMETRLESFIDIIRFKKEGYYDKI</sequence>
<evidence type="ECO:0000313" key="3">
    <source>
        <dbReference type="Proteomes" id="UP000449710"/>
    </source>
</evidence>
<dbReference type="Proteomes" id="UP000449710">
    <property type="component" value="Unassembled WGS sequence"/>
</dbReference>
<name>A0AA43XJB3_9CLOT</name>
<dbReference type="RefSeq" id="WP_160719843.1">
    <property type="nucleotide sequence ID" value="NZ_SUMG01000004.1"/>
</dbReference>
<feature type="domain" description="DUF2229" evidence="1">
    <location>
        <begin position="3"/>
        <end position="199"/>
    </location>
</feature>
<proteinExistence type="predicted"/>
<evidence type="ECO:0000313" key="2">
    <source>
        <dbReference type="EMBL" id="NBG87893.1"/>
    </source>
</evidence>
<dbReference type="Pfam" id="PF09989">
    <property type="entry name" value="DUF2229"/>
    <property type="match status" value="1"/>
</dbReference>
<dbReference type="Gene3D" id="3.40.50.11900">
    <property type="match status" value="1"/>
</dbReference>
<dbReference type="PANTHER" id="PTHR32329">
    <property type="entry name" value="BIFUNCTIONAL PROTEIN [INCLUDES 2-HYDROXYACYL-COA DEHYDRATASE (N-TER) AND ITS ACTIVATOR DOMAIN (C_TERM)-RELATED"/>
    <property type="match status" value="1"/>
</dbReference>
<evidence type="ECO:0000259" key="1">
    <source>
        <dbReference type="Pfam" id="PF09989"/>
    </source>
</evidence>
<dbReference type="EMBL" id="SUMG01000004">
    <property type="protein sequence ID" value="NBG87893.1"/>
    <property type="molecule type" value="Genomic_DNA"/>
</dbReference>
<organism evidence="2 3">
    <name type="scientific">Isachenkonia alkalipeptolytica</name>
    <dbReference type="NCBI Taxonomy" id="2565777"/>
    <lineage>
        <taxon>Bacteria</taxon>
        <taxon>Bacillati</taxon>
        <taxon>Bacillota</taxon>
        <taxon>Clostridia</taxon>
        <taxon>Eubacteriales</taxon>
        <taxon>Clostridiaceae</taxon>
        <taxon>Isachenkonia</taxon>
    </lineage>
</organism>
<accession>A0AA43XJB3</accession>
<dbReference type="AlphaFoldDB" id="A0AA43XJB3"/>
<comment type="caution">
    <text evidence="2">The sequence shown here is derived from an EMBL/GenBank/DDBJ whole genome shotgun (WGS) entry which is preliminary data.</text>
</comment>
<gene>
    <name evidence="2" type="ORF">ISALK_05205</name>
</gene>
<reference evidence="2 3" key="1">
    <citation type="submission" date="2019-04" db="EMBL/GenBank/DDBJ databases">
        <title>Isachenkonia alkalipeptolytica gen. nov. sp. nov. a new anaerobic, alkiliphilic organothrophic bacterium capable to reduce synthesized ferrihydrite isolated from a soda lake.</title>
        <authorList>
            <person name="Toshchakov S.V."/>
            <person name="Zavarzina D.G."/>
            <person name="Zhilina T.N."/>
            <person name="Kostrikina N.A."/>
            <person name="Kublanov I.V."/>
        </authorList>
    </citation>
    <scope>NUCLEOTIDE SEQUENCE [LARGE SCALE GENOMIC DNA]</scope>
    <source>
        <strain evidence="2 3">Z-1701</strain>
    </source>
</reference>
<dbReference type="InterPro" id="IPR018709">
    <property type="entry name" value="CoA_activase_DUF2229"/>
</dbReference>
<protein>
    <recommendedName>
        <fullName evidence="1">DUF2229 domain-containing protein</fullName>
    </recommendedName>
</protein>
<dbReference type="InterPro" id="IPR051805">
    <property type="entry name" value="Dehydratase_Activator_Redct"/>
</dbReference>
<keyword evidence="3" id="KW-1185">Reference proteome</keyword>